<gene>
    <name evidence="2" type="ORF">CVT63_02705</name>
</gene>
<evidence type="ECO:0000259" key="1">
    <source>
        <dbReference type="Pfam" id="PF13452"/>
    </source>
</evidence>
<protein>
    <recommendedName>
        <fullName evidence="1">FAS1-like dehydratase domain-containing protein</fullName>
    </recommendedName>
</protein>
<dbReference type="InterPro" id="IPR029069">
    <property type="entry name" value="HotDog_dom_sf"/>
</dbReference>
<dbReference type="Pfam" id="PF13452">
    <property type="entry name" value="FAS1_DH_region"/>
    <property type="match status" value="1"/>
</dbReference>
<feature type="domain" description="FAS1-like dehydratase" evidence="1">
    <location>
        <begin position="14"/>
        <end position="141"/>
    </location>
</feature>
<name>A0A2N3G6Y7_9ACTN</name>
<dbReference type="CDD" id="cd03441">
    <property type="entry name" value="R_hydratase_like"/>
    <property type="match status" value="1"/>
</dbReference>
<dbReference type="EMBL" id="PHEX01000015">
    <property type="protein sequence ID" value="PKQ28471.1"/>
    <property type="molecule type" value="Genomic_DNA"/>
</dbReference>
<dbReference type="PIRSF" id="PIRSF018072">
    <property type="entry name" value="UCP018072"/>
    <property type="match status" value="1"/>
</dbReference>
<accession>A0A2N3G6Y7</accession>
<evidence type="ECO:0000313" key="3">
    <source>
        <dbReference type="Proteomes" id="UP000233654"/>
    </source>
</evidence>
<dbReference type="Proteomes" id="UP000233654">
    <property type="component" value="Unassembled WGS sequence"/>
</dbReference>
<proteinExistence type="predicted"/>
<organism evidence="2 3">
    <name type="scientific">Candidatus Anoxymicrobium japonicum</name>
    <dbReference type="NCBI Taxonomy" id="2013648"/>
    <lineage>
        <taxon>Bacteria</taxon>
        <taxon>Bacillati</taxon>
        <taxon>Actinomycetota</taxon>
        <taxon>Candidatus Geothermincolia</taxon>
        <taxon>Candidatus Geothermincolales</taxon>
        <taxon>Candidatus Anoxymicrobiaceae</taxon>
        <taxon>Candidatus Anoxymicrobium</taxon>
    </lineage>
</organism>
<dbReference type="AlphaFoldDB" id="A0A2N3G6Y7"/>
<dbReference type="InterPro" id="IPR039569">
    <property type="entry name" value="FAS1-like_DH_region"/>
</dbReference>
<dbReference type="InterPro" id="IPR016709">
    <property type="entry name" value="HadA-like"/>
</dbReference>
<evidence type="ECO:0000313" key="2">
    <source>
        <dbReference type="EMBL" id="PKQ28471.1"/>
    </source>
</evidence>
<comment type="caution">
    <text evidence="2">The sequence shown here is derived from an EMBL/GenBank/DDBJ whole genome shotgun (WGS) entry which is preliminary data.</text>
</comment>
<dbReference type="SUPFAM" id="SSF54637">
    <property type="entry name" value="Thioesterase/thiol ester dehydrase-isomerase"/>
    <property type="match status" value="1"/>
</dbReference>
<reference evidence="2 3" key="1">
    <citation type="journal article" date="2017" name="ISME J.">
        <title>Potential for microbial H2 and metal transformations associated with novel bacteria and archaea in deep terrestrial subsurface sediments.</title>
        <authorList>
            <person name="Hernsdorf A.W."/>
            <person name="Amano Y."/>
            <person name="Miyakawa K."/>
            <person name="Ise K."/>
            <person name="Suzuki Y."/>
            <person name="Anantharaman K."/>
            <person name="Probst A."/>
            <person name="Burstein D."/>
            <person name="Thomas B.C."/>
            <person name="Banfield J.F."/>
        </authorList>
    </citation>
    <scope>NUCLEOTIDE SEQUENCE [LARGE SCALE GENOMIC DNA]</scope>
    <source>
        <strain evidence="2">HGW-Actinobacteria-3</strain>
    </source>
</reference>
<sequence length="154" mass="17196">MIKKGVLQVIDQKFVGREYPVTTYEIGREKMKEYAAAIGDMNSMYHDRETGKKSKYGDNIAPPNFAAVYNLMGCAQMFFDTELKLNFAMLVHGEQEFEFLKPVKPGDVITTTGKIAEVMAKGNNDLVVFEARSKNQEGDLVTIGRATFVIRGGN</sequence>
<dbReference type="Gene3D" id="3.10.129.10">
    <property type="entry name" value="Hotdog Thioesterase"/>
    <property type="match status" value="1"/>
</dbReference>